<evidence type="ECO:0000256" key="2">
    <source>
        <dbReference type="PIRSR" id="PIRSR006386-1"/>
    </source>
</evidence>
<comment type="caution">
    <text evidence="4">The sequence shown here is derived from an EMBL/GenBank/DDBJ whole genome shotgun (WGS) entry which is preliminary data.</text>
</comment>
<keyword evidence="5" id="KW-1185">Reference proteome</keyword>
<evidence type="ECO:0000256" key="1">
    <source>
        <dbReference type="PIRNR" id="PIRNR006386"/>
    </source>
</evidence>
<dbReference type="PANTHER" id="PTHR42943">
    <property type="entry name" value="GLUTATHIONE S-TRANSFERASE KAPPA"/>
    <property type="match status" value="1"/>
</dbReference>
<organism evidence="4 5">
    <name type="scientific">Zavarzinia compransoris</name>
    <dbReference type="NCBI Taxonomy" id="1264899"/>
    <lineage>
        <taxon>Bacteria</taxon>
        <taxon>Pseudomonadati</taxon>
        <taxon>Pseudomonadota</taxon>
        <taxon>Alphaproteobacteria</taxon>
        <taxon>Rhodospirillales</taxon>
        <taxon>Zavarziniaceae</taxon>
        <taxon>Zavarzinia</taxon>
    </lineage>
</organism>
<dbReference type="Pfam" id="PF01323">
    <property type="entry name" value="DSBA"/>
    <property type="match status" value="1"/>
</dbReference>
<sequence>MREDRPRLCLLLALSRADRPPCGGPGGAAALSEAAGRGGTVTTIDFVFGVSSRYSYLAASQLPALAAEFGVTFRWRPVTTIALVRQARGGGSTPFDGAPPAMQYDFKWRRQDAEAWASLYGIPFNEPHGRLKYDAVELNLGCVAAGLLGAVEPYARRLARRIFADDNDSPVGRADLIAAAAAAGLDGERFETQLAAPETQAAVAAIQDEAAARGAFGVPSFLVDGKVIWGNDRIPLLRHHLATRA</sequence>
<dbReference type="SUPFAM" id="SSF52833">
    <property type="entry name" value="Thioredoxin-like"/>
    <property type="match status" value="1"/>
</dbReference>
<proteinExistence type="inferred from homology"/>
<dbReference type="GO" id="GO:0004602">
    <property type="term" value="F:glutathione peroxidase activity"/>
    <property type="evidence" value="ECO:0007669"/>
    <property type="project" value="TreeGrafter"/>
</dbReference>
<evidence type="ECO:0000259" key="3">
    <source>
        <dbReference type="Pfam" id="PF01323"/>
    </source>
</evidence>
<dbReference type="OrthoDB" id="5244108at2"/>
<dbReference type="InterPro" id="IPR014440">
    <property type="entry name" value="HCCAis_GSTk"/>
</dbReference>
<dbReference type="PIRSF" id="PIRSF006386">
    <property type="entry name" value="HCCAis_GSTk"/>
    <property type="match status" value="1"/>
</dbReference>
<comment type="catalytic activity">
    <reaction evidence="1">
        <text>2-hydroxychromene-2-carboxylate = (3E)-4-(2-hydroxyphenyl)-2-oxobut-3-enoate</text>
        <dbReference type="Rhea" id="RHEA:27401"/>
        <dbReference type="ChEBI" id="CHEBI:59350"/>
        <dbReference type="ChEBI" id="CHEBI:59353"/>
        <dbReference type="EC" id="5.99.1.4"/>
    </reaction>
</comment>
<dbReference type="GO" id="GO:0006749">
    <property type="term" value="P:glutathione metabolic process"/>
    <property type="evidence" value="ECO:0007669"/>
    <property type="project" value="TreeGrafter"/>
</dbReference>
<dbReference type="InterPro" id="IPR001853">
    <property type="entry name" value="DSBA-like_thioredoxin_dom"/>
</dbReference>
<feature type="domain" description="DSBA-like thioredoxin" evidence="3">
    <location>
        <begin position="43"/>
        <end position="242"/>
    </location>
</feature>
<evidence type="ECO:0000313" key="4">
    <source>
        <dbReference type="EMBL" id="PWR21075.1"/>
    </source>
</evidence>
<comment type="similarity">
    <text evidence="1">Belongs to the GST superfamily. NadH family.</text>
</comment>
<protein>
    <recommendedName>
        <fullName evidence="1">2-hydroxychromene-2-carboxylate isomerase</fullName>
        <ecNumber evidence="1">5.99.1.4</ecNumber>
    </recommendedName>
</protein>
<feature type="active site" description="Nucleophile" evidence="2">
    <location>
        <position position="52"/>
    </location>
</feature>
<dbReference type="AlphaFoldDB" id="A0A317E7K6"/>
<name>A0A317E7K6_9PROT</name>
<dbReference type="InterPro" id="IPR051924">
    <property type="entry name" value="GST_Kappa/NadH"/>
</dbReference>
<accession>A0A317E7K6</accession>
<dbReference type="Proteomes" id="UP000246077">
    <property type="component" value="Unassembled WGS sequence"/>
</dbReference>
<dbReference type="EC" id="5.99.1.4" evidence="1"/>
<dbReference type="GO" id="GO:0004364">
    <property type="term" value="F:glutathione transferase activity"/>
    <property type="evidence" value="ECO:0007669"/>
    <property type="project" value="TreeGrafter"/>
</dbReference>
<gene>
    <name evidence="4" type="ORF">DKG75_12045</name>
</gene>
<reference evidence="5" key="1">
    <citation type="submission" date="2018-05" db="EMBL/GenBank/DDBJ databases">
        <title>Zavarzinia sp. HR-AS.</title>
        <authorList>
            <person name="Lee Y."/>
            <person name="Jeon C.O."/>
        </authorList>
    </citation>
    <scope>NUCLEOTIDE SEQUENCE [LARGE SCALE GENOMIC DNA]</scope>
    <source>
        <strain evidence="5">DSM 1231</strain>
    </source>
</reference>
<dbReference type="GO" id="GO:0018845">
    <property type="term" value="F:2-hydroxychromene-2-carboxylate isomerase activity"/>
    <property type="evidence" value="ECO:0007669"/>
    <property type="project" value="UniProtKB-UniRule"/>
</dbReference>
<dbReference type="PANTHER" id="PTHR42943:SF2">
    <property type="entry name" value="GLUTATHIONE S-TRANSFERASE KAPPA 1"/>
    <property type="match status" value="1"/>
</dbReference>
<dbReference type="InterPro" id="IPR036249">
    <property type="entry name" value="Thioredoxin-like_sf"/>
</dbReference>
<dbReference type="EMBL" id="QGLF01000003">
    <property type="protein sequence ID" value="PWR21075.1"/>
    <property type="molecule type" value="Genomic_DNA"/>
</dbReference>
<dbReference type="Gene3D" id="3.40.30.10">
    <property type="entry name" value="Glutaredoxin"/>
    <property type="match status" value="1"/>
</dbReference>
<keyword evidence="1" id="KW-0413">Isomerase</keyword>
<evidence type="ECO:0000313" key="5">
    <source>
        <dbReference type="Proteomes" id="UP000246077"/>
    </source>
</evidence>